<name>A0ABQ0ACH7_9GAMM</name>
<accession>A0ABQ0ACH7</accession>
<evidence type="ECO:0000313" key="1">
    <source>
        <dbReference type="EMBL" id="GAA6169268.1"/>
    </source>
</evidence>
<keyword evidence="2" id="KW-1185">Reference proteome</keyword>
<dbReference type="Proteomes" id="UP001465153">
    <property type="component" value="Unassembled WGS sequence"/>
</dbReference>
<dbReference type="RefSeq" id="WP_233086870.1">
    <property type="nucleotide sequence ID" value="NZ_BAABWN010000010.1"/>
</dbReference>
<proteinExistence type="predicted"/>
<organism evidence="1 2">
    <name type="scientific">Sessilibacter corallicola</name>
    <dbReference type="NCBI Taxonomy" id="2904075"/>
    <lineage>
        <taxon>Bacteria</taxon>
        <taxon>Pseudomonadati</taxon>
        <taxon>Pseudomonadota</taxon>
        <taxon>Gammaproteobacteria</taxon>
        <taxon>Cellvibrionales</taxon>
        <taxon>Cellvibrionaceae</taxon>
        <taxon>Sessilibacter</taxon>
    </lineage>
</organism>
<dbReference type="EMBL" id="BAABWN010000010">
    <property type="protein sequence ID" value="GAA6169268.1"/>
    <property type="molecule type" value="Genomic_DNA"/>
</dbReference>
<evidence type="ECO:0008006" key="3">
    <source>
        <dbReference type="Google" id="ProtNLM"/>
    </source>
</evidence>
<comment type="caution">
    <text evidence="1">The sequence shown here is derived from an EMBL/GenBank/DDBJ whole genome shotgun (WGS) entry which is preliminary data.</text>
</comment>
<evidence type="ECO:0000313" key="2">
    <source>
        <dbReference type="Proteomes" id="UP001465153"/>
    </source>
</evidence>
<protein>
    <recommendedName>
        <fullName evidence="3">DUF1737 domain-containing protein</fullName>
    </recommendedName>
</protein>
<reference evidence="1 2" key="1">
    <citation type="submission" date="2024-04" db="EMBL/GenBank/DDBJ databases">
        <title>Draft genome sequence of Sessilibacter corallicola NBRC 116591.</title>
        <authorList>
            <person name="Miyakawa T."/>
            <person name="Kusuya Y."/>
            <person name="Miura T."/>
        </authorList>
    </citation>
    <scope>NUCLEOTIDE SEQUENCE [LARGE SCALE GENOMIC DNA]</scope>
    <source>
        <strain evidence="1 2">KU-00831-HH</strain>
    </source>
</reference>
<sequence length="75" mass="8178">MKKAEYKVVSGTNGFPELEEKVSKLLNQGWKPVGGIGFNAGYPYQAMAKVVTVSTAEKANSNKNKQQLSKTEETV</sequence>
<gene>
    <name evidence="1" type="ORF">NBRC116591_30790</name>
</gene>